<reference evidence="7 8" key="1">
    <citation type="submission" date="2010-12" db="EMBL/GenBank/DDBJ databases">
        <title>Complete sequence of Ethanoligenens harbinense YUAN-3.</title>
        <authorList>
            <person name="Lucas S."/>
            <person name="Copeland A."/>
            <person name="Lapidus A."/>
            <person name="Cheng J.-F."/>
            <person name="Bruce D."/>
            <person name="Goodwin L."/>
            <person name="Pitluck S."/>
            <person name="Chertkov O."/>
            <person name="Misra M."/>
            <person name="Detter J.C."/>
            <person name="Han C."/>
            <person name="Tapia R."/>
            <person name="Land M."/>
            <person name="Hauser L."/>
            <person name="Jeffries C."/>
            <person name="Kyrpides N."/>
            <person name="Ivanova N."/>
            <person name="Mikhailova N."/>
            <person name="Wang A."/>
            <person name="Mouttaki H."/>
            <person name="He Z."/>
            <person name="Zhou J."/>
            <person name="Hemme C.L."/>
            <person name="Woyke T."/>
        </authorList>
    </citation>
    <scope>NUCLEOTIDE SEQUENCE [LARGE SCALE GENOMIC DNA]</scope>
    <source>
        <strain evidence="8">DSM 18485 / JCM 12961 / CGMCC 1.5033 / YUAN-3</strain>
    </source>
</reference>
<dbReference type="EMBL" id="CP002400">
    <property type="protein sequence ID" value="ADU26321.1"/>
    <property type="molecule type" value="Genomic_DNA"/>
</dbReference>
<organism evidence="7 8">
    <name type="scientific">Ethanoligenens harbinense (strain DSM 18485 / JCM 12961 / CGMCC 1.5033 / YUAN-3)</name>
    <dbReference type="NCBI Taxonomy" id="663278"/>
    <lineage>
        <taxon>Bacteria</taxon>
        <taxon>Bacillati</taxon>
        <taxon>Bacillota</taxon>
        <taxon>Clostridia</taxon>
        <taxon>Eubacteriales</taxon>
        <taxon>Oscillospiraceae</taxon>
        <taxon>Ethanoligenens</taxon>
    </lineage>
</organism>
<keyword evidence="3" id="KW-0472">Membrane</keyword>
<protein>
    <submittedName>
        <fullName evidence="7">Extracellular solute-binding protein family 1</fullName>
    </submittedName>
</protein>
<keyword evidence="5" id="KW-0449">Lipoprotein</keyword>
<keyword evidence="4" id="KW-0564">Palmitate</keyword>
<dbReference type="Pfam" id="PF01547">
    <property type="entry name" value="SBP_bac_1"/>
    <property type="match status" value="1"/>
</dbReference>
<accession>E6U2N0</accession>
<dbReference type="eggNOG" id="COG1653">
    <property type="taxonomic scope" value="Bacteria"/>
</dbReference>
<dbReference type="PROSITE" id="PS51257">
    <property type="entry name" value="PROKAR_LIPOPROTEIN"/>
    <property type="match status" value="1"/>
</dbReference>
<dbReference type="CDD" id="cd13585">
    <property type="entry name" value="PBP2_TMBP_like"/>
    <property type="match status" value="1"/>
</dbReference>
<dbReference type="PANTHER" id="PTHR43649">
    <property type="entry name" value="ARABINOSE-BINDING PROTEIN-RELATED"/>
    <property type="match status" value="1"/>
</dbReference>
<dbReference type="InterPro" id="IPR050490">
    <property type="entry name" value="Bact_solute-bd_prot1"/>
</dbReference>
<dbReference type="AlphaFoldDB" id="E6U2N0"/>
<evidence type="ECO:0000256" key="6">
    <source>
        <dbReference type="SAM" id="SignalP"/>
    </source>
</evidence>
<evidence type="ECO:0000256" key="2">
    <source>
        <dbReference type="ARBA" id="ARBA00022729"/>
    </source>
</evidence>
<dbReference type="SUPFAM" id="SSF53850">
    <property type="entry name" value="Periplasmic binding protein-like II"/>
    <property type="match status" value="1"/>
</dbReference>
<dbReference type="InterPro" id="IPR006059">
    <property type="entry name" value="SBP"/>
</dbReference>
<proteinExistence type="predicted"/>
<dbReference type="RefSeq" id="WP_013484691.1">
    <property type="nucleotide sequence ID" value="NC_014828.1"/>
</dbReference>
<keyword evidence="1" id="KW-1003">Cell membrane</keyword>
<evidence type="ECO:0000313" key="8">
    <source>
        <dbReference type="Proteomes" id="UP000001551"/>
    </source>
</evidence>
<keyword evidence="8" id="KW-1185">Reference proteome</keyword>
<gene>
    <name evidence="7" type="ordered locus">Ethha_0752</name>
</gene>
<feature type="signal peptide" evidence="6">
    <location>
        <begin position="1"/>
        <end position="32"/>
    </location>
</feature>
<dbReference type="STRING" id="663278.Ethha_0752"/>
<dbReference type="KEGG" id="eha:Ethha_0752"/>
<keyword evidence="2 6" id="KW-0732">Signal</keyword>
<dbReference type="Gene3D" id="3.40.190.10">
    <property type="entry name" value="Periplasmic binding protein-like II"/>
    <property type="match status" value="1"/>
</dbReference>
<dbReference type="Proteomes" id="UP000001551">
    <property type="component" value="Chromosome"/>
</dbReference>
<evidence type="ECO:0000256" key="4">
    <source>
        <dbReference type="ARBA" id="ARBA00023139"/>
    </source>
</evidence>
<feature type="chain" id="PRO_5038433435" evidence="6">
    <location>
        <begin position="33"/>
        <end position="439"/>
    </location>
</feature>
<sequence>MVKSGLKRICGSAVALSILCGVVLSGCSNSTAGSTSGASSSGKLSGTISVAGWNDAADALSAEAKAFMAENPGTTVNVQKVDGNYTKLYTELAAGSGVPDVVQMQNRDVQSFVNKYPDAWADVSDMMKSEESNFDSYVLNLTKIKGKYYAVPWDLGPCALYYRKDIFQQAGVDPSSIKTYDDYIAAGKKIVQATDGKTKLLGFDYSGSTSNDMLLLLLNQLGGQFYDSKGKVKLDSDEMVKAMNLCKQFISEGVSINLSNEWNDRITATENNQIATIPYAVWYAGTLESSNSDQSGKWGIIPLPAFTAGGNTQANEGGSALAISSKTSNAALAKAFVKFSLMSSEGNKINLDAGKLFTSYKKSYSDPEYKEVDSYFGVSVGATFAGLSDKIPSVTYGPYFTDVNNALKTAVGSILLKSGDVSKTLSDATASAQKAVDNE</sequence>
<evidence type="ECO:0000256" key="1">
    <source>
        <dbReference type="ARBA" id="ARBA00022475"/>
    </source>
</evidence>
<dbReference type="PANTHER" id="PTHR43649:SF33">
    <property type="entry name" value="POLYGALACTURONAN_RHAMNOGALACTURONAN-BINDING PROTEIN YTCQ"/>
    <property type="match status" value="1"/>
</dbReference>
<evidence type="ECO:0000256" key="3">
    <source>
        <dbReference type="ARBA" id="ARBA00023136"/>
    </source>
</evidence>
<evidence type="ECO:0000313" key="7">
    <source>
        <dbReference type="EMBL" id="ADU26321.1"/>
    </source>
</evidence>
<name>E6U2N0_ETHHY</name>
<dbReference type="HOGENOM" id="CLU_031285_2_4_9"/>
<evidence type="ECO:0000256" key="5">
    <source>
        <dbReference type="ARBA" id="ARBA00023288"/>
    </source>
</evidence>